<reference evidence="3 4" key="1">
    <citation type="submission" date="2016-04" db="EMBL/GenBank/DDBJ databases">
        <authorList>
            <person name="Evans L.H."/>
            <person name="Alamgir A."/>
            <person name="Owens N."/>
            <person name="Weber N.D."/>
            <person name="Virtaneva K."/>
            <person name="Barbian K."/>
            <person name="Babar A."/>
            <person name="Rosenke K."/>
        </authorList>
    </citation>
    <scope>NUCLEOTIDE SEQUENCE [LARGE SCALE GENOMIC DNA]</scope>
    <source>
        <strain evidence="3 4">LMa1</strain>
    </source>
</reference>
<dbReference type="EMBL" id="LYVF01000099">
    <property type="protein sequence ID" value="OAT83685.1"/>
    <property type="molecule type" value="Genomic_DNA"/>
</dbReference>
<name>A0A1B7LG25_9FIRM</name>
<keyword evidence="1" id="KW-1133">Transmembrane helix</keyword>
<comment type="caution">
    <text evidence="3">The sequence shown here is derived from an EMBL/GenBank/DDBJ whole genome shotgun (WGS) entry which is preliminary data.</text>
</comment>
<keyword evidence="2" id="KW-0732">Signal</keyword>
<keyword evidence="4" id="KW-1185">Reference proteome</keyword>
<protein>
    <recommendedName>
        <fullName evidence="5">Glycosyltransferase RgtA/B/C/D-like domain-containing protein</fullName>
    </recommendedName>
</protein>
<dbReference type="STRING" id="1838280.A6M21_07565"/>
<evidence type="ECO:0000256" key="1">
    <source>
        <dbReference type="SAM" id="Phobius"/>
    </source>
</evidence>
<organism evidence="3 4">
    <name type="scientific">Desulfotomaculum copahuensis</name>
    <dbReference type="NCBI Taxonomy" id="1838280"/>
    <lineage>
        <taxon>Bacteria</taxon>
        <taxon>Bacillati</taxon>
        <taxon>Bacillota</taxon>
        <taxon>Clostridia</taxon>
        <taxon>Eubacteriales</taxon>
        <taxon>Desulfotomaculaceae</taxon>
        <taxon>Desulfotomaculum</taxon>
    </lineage>
</organism>
<feature type="transmembrane region" description="Helical" evidence="1">
    <location>
        <begin position="81"/>
        <end position="99"/>
    </location>
</feature>
<evidence type="ECO:0000313" key="3">
    <source>
        <dbReference type="EMBL" id="OAT83685.1"/>
    </source>
</evidence>
<gene>
    <name evidence="3" type="ORF">A6M21_07565</name>
</gene>
<feature type="transmembrane region" description="Helical" evidence="1">
    <location>
        <begin position="280"/>
        <end position="297"/>
    </location>
</feature>
<keyword evidence="1" id="KW-0812">Transmembrane</keyword>
<proteinExistence type="predicted"/>
<feature type="transmembrane region" description="Helical" evidence="1">
    <location>
        <begin position="106"/>
        <end position="126"/>
    </location>
</feature>
<sequence length="482" mass="54315">MRLKFPAALAGAWSLLVLAAIGRQQVEGDTLWHIKTGEYIMTHGIPRADPFSWSMPGHYWVAHEWGWELLACWAYRAGGKWGVWLLTAAAGAVFLWCLWRLISRRLSGPAAVLVFIVASSGAAVFWDSRPHVMAQAFFALWMYILLSYRERPGLIWFLPVIALAWANEHASVPLGPALLVLEWVYGHFALDLGAVINKSVSRELNRKMGLALIVSVLATFINPQGPALWSYTVMASSTPQIINNISEWASPNFHLGMFMIFPGFLILSGLFAVATTRRITLRELILFLLFTALSLRSVRHTPYLAFVWAVVVSGILSGWNIGCEKEAGRWERFISPLVIFLSLAMVCFILPPKWTEQPHENLRFPVAAVDYLQKHGLTDRVANYYSWGGYLIWRDIKPFIDGRADMYVTGAVWKDYIALSRSPLPGVPQDTPESVLACWHVKTVLMPTGGFTDLYLKHCKGWKEVYHDDIAVVYENCEGTKE</sequence>
<feature type="signal peptide" evidence="2">
    <location>
        <begin position="1"/>
        <end position="19"/>
    </location>
</feature>
<feature type="transmembrane region" description="Helical" evidence="1">
    <location>
        <begin position="132"/>
        <end position="148"/>
    </location>
</feature>
<keyword evidence="1" id="KW-0472">Membrane</keyword>
<feature type="transmembrane region" description="Helical" evidence="1">
    <location>
        <begin position="208"/>
        <end position="229"/>
    </location>
</feature>
<dbReference type="OrthoDB" id="9786218at2"/>
<dbReference type="RefSeq" id="WP_066667332.1">
    <property type="nucleotide sequence ID" value="NZ_LYVF01000099.1"/>
</dbReference>
<feature type="transmembrane region" description="Helical" evidence="1">
    <location>
        <begin position="333"/>
        <end position="351"/>
    </location>
</feature>
<dbReference type="Proteomes" id="UP000078532">
    <property type="component" value="Unassembled WGS sequence"/>
</dbReference>
<feature type="transmembrane region" description="Helical" evidence="1">
    <location>
        <begin position="253"/>
        <end position="273"/>
    </location>
</feature>
<evidence type="ECO:0000313" key="4">
    <source>
        <dbReference type="Proteomes" id="UP000078532"/>
    </source>
</evidence>
<accession>A0A1B7LG25</accession>
<evidence type="ECO:0000256" key="2">
    <source>
        <dbReference type="SAM" id="SignalP"/>
    </source>
</evidence>
<feature type="transmembrane region" description="Helical" evidence="1">
    <location>
        <begin position="303"/>
        <end position="321"/>
    </location>
</feature>
<feature type="chain" id="PRO_5038901542" description="Glycosyltransferase RgtA/B/C/D-like domain-containing protein" evidence="2">
    <location>
        <begin position="20"/>
        <end position="482"/>
    </location>
</feature>
<evidence type="ECO:0008006" key="5">
    <source>
        <dbReference type="Google" id="ProtNLM"/>
    </source>
</evidence>
<dbReference type="AlphaFoldDB" id="A0A1B7LG25"/>